<evidence type="ECO:0000313" key="3">
    <source>
        <dbReference type="Proteomes" id="UP000002729"/>
    </source>
</evidence>
<organism evidence="3">
    <name type="scientific">Aureococcus anophagefferens</name>
    <name type="common">Harmful bloom alga</name>
    <dbReference type="NCBI Taxonomy" id="44056"/>
    <lineage>
        <taxon>Eukaryota</taxon>
        <taxon>Sar</taxon>
        <taxon>Stramenopiles</taxon>
        <taxon>Ochrophyta</taxon>
        <taxon>Pelagophyceae</taxon>
        <taxon>Pelagomonadales</taxon>
        <taxon>Pelagomonadaceae</taxon>
        <taxon>Aureococcus</taxon>
    </lineage>
</organism>
<evidence type="ECO:0000313" key="2">
    <source>
        <dbReference type="EMBL" id="EGB04698.1"/>
    </source>
</evidence>
<proteinExistence type="predicted"/>
<dbReference type="GeneID" id="20226050"/>
<gene>
    <name evidence="2" type="ORF">AURANDRAFT_67040</name>
</gene>
<feature type="region of interest" description="Disordered" evidence="1">
    <location>
        <begin position="1"/>
        <end position="96"/>
    </location>
</feature>
<accession>F0YJR1</accession>
<keyword evidence="3" id="KW-1185">Reference proteome</keyword>
<dbReference type="OrthoDB" id="442460at2759"/>
<sequence>MELIQDFGPSDPPGQAQTFGLTGAGSLNGGAKKRGRGSGGPKTLFANKINASQSPSSARPSPRPAAPAAKIPKKAARPAAPARPPAEARARDADCESQEAVLGLLDTLEEIDVARADD</sequence>
<evidence type="ECO:0000256" key="1">
    <source>
        <dbReference type="SAM" id="MobiDB-lite"/>
    </source>
</evidence>
<reference evidence="2 3" key="1">
    <citation type="journal article" date="2011" name="Proc. Natl. Acad. Sci. U.S.A.">
        <title>Niche of harmful alga Aureococcus anophagefferens revealed through ecogenomics.</title>
        <authorList>
            <person name="Gobler C.J."/>
            <person name="Berry D.L."/>
            <person name="Dyhrman S.T."/>
            <person name="Wilhelm S.W."/>
            <person name="Salamov A."/>
            <person name="Lobanov A.V."/>
            <person name="Zhang Y."/>
            <person name="Collier J.L."/>
            <person name="Wurch L.L."/>
            <person name="Kustka A.B."/>
            <person name="Dill B.D."/>
            <person name="Shah M."/>
            <person name="VerBerkmoes N.C."/>
            <person name="Kuo A."/>
            <person name="Terry A."/>
            <person name="Pangilinan J."/>
            <person name="Lindquist E.A."/>
            <person name="Lucas S."/>
            <person name="Paulsen I.T."/>
            <person name="Hattenrath-Lehmann T.K."/>
            <person name="Talmage S.C."/>
            <person name="Walker E.A."/>
            <person name="Koch F."/>
            <person name="Burson A.M."/>
            <person name="Marcoval M.A."/>
            <person name="Tang Y.Z."/>
            <person name="Lecleir G.R."/>
            <person name="Coyne K.J."/>
            <person name="Berg G.M."/>
            <person name="Bertrand E.M."/>
            <person name="Saito M.A."/>
            <person name="Gladyshev V.N."/>
            <person name="Grigoriev I.V."/>
        </authorList>
    </citation>
    <scope>NUCLEOTIDE SEQUENCE [LARGE SCALE GENOMIC DNA]</scope>
    <source>
        <strain evidence="3">CCMP 1984</strain>
    </source>
</reference>
<dbReference type="KEGG" id="aaf:AURANDRAFT_67040"/>
<dbReference type="EMBL" id="GL833148">
    <property type="protein sequence ID" value="EGB04698.1"/>
    <property type="molecule type" value="Genomic_DNA"/>
</dbReference>
<feature type="compositionally biased region" description="Low complexity" evidence="1">
    <location>
        <begin position="51"/>
        <end position="70"/>
    </location>
</feature>
<protein>
    <submittedName>
        <fullName evidence="2">Uncharacterized protein</fullName>
    </submittedName>
</protein>
<feature type="non-terminal residue" evidence="2">
    <location>
        <position position="118"/>
    </location>
</feature>
<dbReference type="AlphaFoldDB" id="F0YJR1"/>
<dbReference type="Proteomes" id="UP000002729">
    <property type="component" value="Unassembled WGS sequence"/>
</dbReference>
<dbReference type="InParanoid" id="F0YJR1"/>
<name>F0YJR1_AURAN</name>
<dbReference type="RefSeq" id="XP_009040612.1">
    <property type="nucleotide sequence ID" value="XM_009042364.1"/>
</dbReference>